<name>A0A0D7K5Y2_9BURK</name>
<evidence type="ECO:0008006" key="3">
    <source>
        <dbReference type="Google" id="ProtNLM"/>
    </source>
</evidence>
<comment type="caution">
    <text evidence="1">The sequence shown here is derived from an EMBL/GenBank/DDBJ whole genome shotgun (WGS) entry which is preliminary data.</text>
</comment>
<evidence type="ECO:0000313" key="1">
    <source>
        <dbReference type="EMBL" id="KJA09741.1"/>
    </source>
</evidence>
<organism evidence="1 2">
    <name type="scientific">Acidovorax temperans</name>
    <dbReference type="NCBI Taxonomy" id="80878"/>
    <lineage>
        <taxon>Bacteria</taxon>
        <taxon>Pseudomonadati</taxon>
        <taxon>Pseudomonadota</taxon>
        <taxon>Betaproteobacteria</taxon>
        <taxon>Burkholderiales</taxon>
        <taxon>Comamonadaceae</taxon>
        <taxon>Acidovorax</taxon>
    </lineage>
</organism>
<dbReference type="InterPro" id="IPR011463">
    <property type="entry name" value="DUF1569"/>
</dbReference>
<evidence type="ECO:0000313" key="2">
    <source>
        <dbReference type="Proteomes" id="UP000032566"/>
    </source>
</evidence>
<gene>
    <name evidence="1" type="ORF">RP29_15365</name>
</gene>
<dbReference type="Proteomes" id="UP000032566">
    <property type="component" value="Unassembled WGS sequence"/>
</dbReference>
<reference evidence="1 2" key="1">
    <citation type="submission" date="2014-12" db="EMBL/GenBank/DDBJ databases">
        <title>Isolation of bacteria from lake water.</title>
        <authorList>
            <person name="Sheng K.-Y."/>
            <person name="Chin P.-S."/>
            <person name="Chan K.-G."/>
            <person name="Tan G.S."/>
        </authorList>
    </citation>
    <scope>NUCLEOTIDE SEQUENCE [LARGE SCALE GENOMIC DNA]</scope>
    <source>
        <strain evidence="1 2">KY4</strain>
    </source>
</reference>
<keyword evidence="2" id="KW-1185">Reference proteome</keyword>
<sequence>MLVASAGGAAAIGWGVSRLTAGQHPPPWHSLEQALEGMRQLQAHSQVQPSSAAARWSWSQTLEHCAQSIEYSLQGYPQLYSPLFQHTAGAAAFAVFRARGYMQHDINEPIPSAAPLPAPAQDPASALQRLEAAVQAFLLHSGPLRPHFAYGALERRDYEQAHAMHLAEHALAFTSA</sequence>
<dbReference type="EMBL" id="JXYQ01000053">
    <property type="protein sequence ID" value="KJA09741.1"/>
    <property type="molecule type" value="Genomic_DNA"/>
</dbReference>
<proteinExistence type="predicted"/>
<dbReference type="AlphaFoldDB" id="A0A0D7K5Y2"/>
<accession>A0A0D7K5Y2</accession>
<dbReference type="PATRIC" id="fig|80878.5.peg.2975"/>
<protein>
    <recommendedName>
        <fullName evidence="3">Twin-arginine translocation pathway signal protein</fullName>
    </recommendedName>
</protein>
<dbReference type="Pfam" id="PF07606">
    <property type="entry name" value="DUF1569"/>
    <property type="match status" value="1"/>
</dbReference>
<dbReference type="STRING" id="80878.RP29_15365"/>